<evidence type="ECO:0000313" key="3">
    <source>
        <dbReference type="Proteomes" id="UP001157160"/>
    </source>
</evidence>
<organism evidence="2 3">
    <name type="scientific">Arenivirga flava</name>
    <dbReference type="NCBI Taxonomy" id="1930060"/>
    <lineage>
        <taxon>Bacteria</taxon>
        <taxon>Bacillati</taxon>
        <taxon>Actinomycetota</taxon>
        <taxon>Actinomycetes</taxon>
        <taxon>Micrococcales</taxon>
        <taxon>Microbacteriaceae</taxon>
        <taxon>Arenivirga</taxon>
    </lineage>
</organism>
<evidence type="ECO:0000313" key="2">
    <source>
        <dbReference type="EMBL" id="GMA27686.1"/>
    </source>
</evidence>
<keyword evidence="3" id="KW-1185">Reference proteome</keyword>
<dbReference type="AlphaFoldDB" id="A0AA37UGL7"/>
<dbReference type="Proteomes" id="UP001157160">
    <property type="component" value="Unassembled WGS sequence"/>
</dbReference>
<evidence type="ECO:0000256" key="1">
    <source>
        <dbReference type="SAM" id="MobiDB-lite"/>
    </source>
</evidence>
<feature type="region of interest" description="Disordered" evidence="1">
    <location>
        <begin position="25"/>
        <end position="69"/>
    </location>
</feature>
<protein>
    <recommendedName>
        <fullName evidence="4">SPOR domain-containing protein</fullName>
    </recommendedName>
</protein>
<accession>A0AA37UGL7</accession>
<reference evidence="2 3" key="1">
    <citation type="journal article" date="2014" name="Int. J. Syst. Evol. Microbiol.">
        <title>Complete genome sequence of Corynebacterium casei LMG S-19264T (=DSM 44701T), isolated from a smear-ripened cheese.</title>
        <authorList>
            <consortium name="US DOE Joint Genome Institute (JGI-PGF)"/>
            <person name="Walter F."/>
            <person name="Albersmeier A."/>
            <person name="Kalinowski J."/>
            <person name="Ruckert C."/>
        </authorList>
    </citation>
    <scope>NUCLEOTIDE SEQUENCE [LARGE SCALE GENOMIC DNA]</scope>
    <source>
        <strain evidence="2 3">NBRC 112289</strain>
    </source>
</reference>
<gene>
    <name evidence="2" type="ORF">GCM10025874_09390</name>
</gene>
<proteinExistence type="predicted"/>
<comment type="caution">
    <text evidence="2">The sequence shown here is derived from an EMBL/GenBank/DDBJ whole genome shotgun (WGS) entry which is preliminary data.</text>
</comment>
<sequence>MSVSVAGHTLDPMSEYWYNMTTGEVEEGPKSLGSDRVGPFPDRESASKALDTLHANSAKWAEEDAREDD</sequence>
<name>A0AA37UGL7_9MICO</name>
<evidence type="ECO:0008006" key="4">
    <source>
        <dbReference type="Google" id="ProtNLM"/>
    </source>
</evidence>
<dbReference type="EMBL" id="BSUL01000001">
    <property type="protein sequence ID" value="GMA27686.1"/>
    <property type="molecule type" value="Genomic_DNA"/>
</dbReference>